<name>A0A7J5DSF9_NOCSI</name>
<evidence type="ECO:0000313" key="2">
    <source>
        <dbReference type="EMBL" id="KAB2807929.1"/>
    </source>
</evidence>
<sequence>MSTARVSTDAPAPPPPPPPPPGPSGGGAVPVPPGPGPRPPPPPAPCSSASTVVAARAPGRNVIRTAWLPGVVNVRLVQVTGAGGDGVGDEVGDGVGGGGDVGVARVVAGTRPA</sequence>
<reference evidence="2 3" key="1">
    <citation type="submission" date="2019-09" db="EMBL/GenBank/DDBJ databases">
        <title>Pimelobacter sp. isolated from Paulinella.</title>
        <authorList>
            <person name="Jeong S.E."/>
        </authorList>
    </citation>
    <scope>NUCLEOTIDE SEQUENCE [LARGE SCALE GENOMIC DNA]</scope>
    <source>
        <strain evidence="2 3">Pch-N</strain>
    </source>
</reference>
<comment type="caution">
    <text evidence="2">The sequence shown here is derived from an EMBL/GenBank/DDBJ whole genome shotgun (WGS) entry which is preliminary data.</text>
</comment>
<accession>A0A7J5DSF9</accession>
<evidence type="ECO:0000313" key="3">
    <source>
        <dbReference type="Proteomes" id="UP000449906"/>
    </source>
</evidence>
<feature type="compositionally biased region" description="Pro residues" evidence="1">
    <location>
        <begin position="11"/>
        <end position="23"/>
    </location>
</feature>
<dbReference type="EMBL" id="WBVM01000004">
    <property type="protein sequence ID" value="KAB2807929.1"/>
    <property type="molecule type" value="Genomic_DNA"/>
</dbReference>
<organism evidence="2 3">
    <name type="scientific">Nocardioides simplex</name>
    <name type="common">Arthrobacter simplex</name>
    <dbReference type="NCBI Taxonomy" id="2045"/>
    <lineage>
        <taxon>Bacteria</taxon>
        <taxon>Bacillati</taxon>
        <taxon>Actinomycetota</taxon>
        <taxon>Actinomycetes</taxon>
        <taxon>Propionibacteriales</taxon>
        <taxon>Nocardioidaceae</taxon>
        <taxon>Pimelobacter</taxon>
    </lineage>
</organism>
<evidence type="ECO:0000256" key="1">
    <source>
        <dbReference type="SAM" id="MobiDB-lite"/>
    </source>
</evidence>
<proteinExistence type="predicted"/>
<feature type="compositionally biased region" description="Pro residues" evidence="1">
    <location>
        <begin position="30"/>
        <end position="45"/>
    </location>
</feature>
<protein>
    <submittedName>
        <fullName evidence="2">Uncharacterized protein</fullName>
    </submittedName>
</protein>
<gene>
    <name evidence="2" type="ORF">F9L07_24960</name>
</gene>
<dbReference type="Proteomes" id="UP000449906">
    <property type="component" value="Unassembled WGS sequence"/>
</dbReference>
<dbReference type="AlphaFoldDB" id="A0A7J5DSF9"/>
<feature type="region of interest" description="Disordered" evidence="1">
    <location>
        <begin position="1"/>
        <end position="49"/>
    </location>
</feature>